<organism evidence="2 3">
    <name type="scientific">Polyplax serrata</name>
    <name type="common">Common mouse louse</name>
    <dbReference type="NCBI Taxonomy" id="468196"/>
    <lineage>
        <taxon>Eukaryota</taxon>
        <taxon>Metazoa</taxon>
        <taxon>Ecdysozoa</taxon>
        <taxon>Arthropoda</taxon>
        <taxon>Hexapoda</taxon>
        <taxon>Insecta</taxon>
        <taxon>Pterygota</taxon>
        <taxon>Neoptera</taxon>
        <taxon>Paraneoptera</taxon>
        <taxon>Psocodea</taxon>
        <taxon>Troctomorpha</taxon>
        <taxon>Phthiraptera</taxon>
        <taxon>Anoplura</taxon>
        <taxon>Polyplacidae</taxon>
        <taxon>Polyplax</taxon>
    </lineage>
</organism>
<reference evidence="2 3" key="1">
    <citation type="submission" date="2023-09" db="EMBL/GenBank/DDBJ databases">
        <title>Genomes of two closely related lineages of the louse Polyplax serrata with different host specificities.</title>
        <authorList>
            <person name="Martinu J."/>
            <person name="Tarabai H."/>
            <person name="Stefka J."/>
            <person name="Hypsa V."/>
        </authorList>
    </citation>
    <scope>NUCLEOTIDE SEQUENCE [LARGE SCALE GENOMIC DNA]</scope>
    <source>
        <strain evidence="2">98ZLc_SE</strain>
    </source>
</reference>
<evidence type="ECO:0000313" key="3">
    <source>
        <dbReference type="Proteomes" id="UP001359485"/>
    </source>
</evidence>
<dbReference type="SUPFAM" id="SSF52540">
    <property type="entry name" value="P-loop containing nucleoside triphosphate hydrolases"/>
    <property type="match status" value="1"/>
</dbReference>
<keyword evidence="3" id="KW-1185">Reference proteome</keyword>
<dbReference type="Gene3D" id="3.40.50.300">
    <property type="entry name" value="P-loop containing nucleotide triphosphate hydrolases"/>
    <property type="match status" value="1"/>
</dbReference>
<gene>
    <name evidence="2" type="ORF">RUM44_009496</name>
</gene>
<dbReference type="PANTHER" id="PTHR12873:SF0">
    <property type="entry name" value="TWINKLE MTDNA HELICASE"/>
    <property type="match status" value="1"/>
</dbReference>
<protein>
    <recommendedName>
        <fullName evidence="1">SF4 helicase domain-containing protein</fullName>
    </recommendedName>
</protein>
<proteinExistence type="predicted"/>
<dbReference type="CDD" id="cd01122">
    <property type="entry name" value="Twinkle_C"/>
    <property type="match status" value="1"/>
</dbReference>
<evidence type="ECO:0000313" key="2">
    <source>
        <dbReference type="EMBL" id="KAK6627019.1"/>
    </source>
</evidence>
<feature type="domain" description="SF4 helicase" evidence="1">
    <location>
        <begin position="364"/>
        <end position="616"/>
    </location>
</feature>
<name>A0ABR1ASW0_POLSC</name>
<accession>A0ABR1ASW0</accession>
<dbReference type="EMBL" id="JAWJWF010000045">
    <property type="protein sequence ID" value="KAK6627019.1"/>
    <property type="molecule type" value="Genomic_DNA"/>
</dbReference>
<evidence type="ECO:0000259" key="1">
    <source>
        <dbReference type="PROSITE" id="PS51199"/>
    </source>
</evidence>
<comment type="caution">
    <text evidence="2">The sequence shown here is derived from an EMBL/GenBank/DDBJ whole genome shotgun (WGS) entry which is preliminary data.</text>
</comment>
<dbReference type="Pfam" id="PF13481">
    <property type="entry name" value="AAA_25"/>
    <property type="match status" value="1"/>
</dbReference>
<dbReference type="Proteomes" id="UP001359485">
    <property type="component" value="Unassembled WGS sequence"/>
</dbReference>
<dbReference type="PANTHER" id="PTHR12873">
    <property type="entry name" value="T7-LIKE MITOCHONDRIAL DNA HELICASE"/>
    <property type="match status" value="1"/>
</dbReference>
<sequence length="673" mass="76364">MTFPLQLALRACSGLKLTSKECANRKLQRCIYMLNGTAEYSPESQVTDKIVKNKLIETGIPFTDGYTCYRVQPCASWQKTTKKFVKGGEDAGVFVNKKTGFFLCEKCKSTGNWSTFTAFVTKGKCFTKAKELGLEEVEKFNKPVPEWENITINSSLLCTLNDDEFAEVFSTFQLTPCSKECAKNLQIRISEDKNLLYLPLFTFGSTVVGYKTIDVKQNITTQPNSDCSGFLMSRGNYRTAVVVAEIADFFVLLSQNLPLEVLCIPHGLSNLPQNTLPYLEKFNKIILWLGGASALDVTNNFAKKLNEKRCMVVKPISHQTSALAALTNNEDINQILIAAKSAWHESIISFQALREEVLAELQNKDQCVGVNWKRFPALNKILKGHRRGELTVLTGPTGSGKTTFMSEYSLDLAMQGVNTLWGSFEVKNSRLAKKMLQQFSRMPLEENLDKFDHWADKFEQLPIYFMTFHGQQPLKTVMEAVEHCSYVHDIAHVIIDNVQFMIEVSLEGGMDRFWKQDVLIQSFRNFASKCNCHVTLVMHPKKGMDGMDLSVNSIFGGAKAAQEADNILIIQNLMSNSYMSKKMLQVRKNRFAGQLGAMPLNFDKNSFGYSKAPVEEVMDESVNELNENIQDSSWRNKLHFDEEKFNGEGYDDQEEEEVTRRSFYKKWNRLMTV</sequence>
<dbReference type="InterPro" id="IPR027032">
    <property type="entry name" value="Twinkle-like"/>
</dbReference>
<dbReference type="PROSITE" id="PS51199">
    <property type="entry name" value="SF4_HELICASE"/>
    <property type="match status" value="1"/>
</dbReference>
<dbReference type="InterPro" id="IPR007694">
    <property type="entry name" value="DNA_helicase_DnaB-like_C"/>
</dbReference>
<dbReference type="InterPro" id="IPR027417">
    <property type="entry name" value="P-loop_NTPase"/>
</dbReference>